<reference evidence="2" key="1">
    <citation type="submission" date="2012-11" db="EMBL/GenBank/DDBJ databases">
        <authorList>
            <person name="Lucero-Rivera Y.E."/>
            <person name="Tovar-Ramirez D."/>
        </authorList>
    </citation>
    <scope>NUCLEOTIDE SEQUENCE [LARGE SCALE GENOMIC DNA]</scope>
    <source>
        <strain evidence="2">Araruama</strain>
    </source>
</reference>
<organism evidence="1 2">
    <name type="scientific">Candidatus Magnetoglobus multicellularis str. Araruama</name>
    <dbReference type="NCBI Taxonomy" id="890399"/>
    <lineage>
        <taxon>Bacteria</taxon>
        <taxon>Pseudomonadati</taxon>
        <taxon>Thermodesulfobacteriota</taxon>
        <taxon>Desulfobacteria</taxon>
        <taxon>Desulfobacterales</taxon>
        <taxon>Desulfobacteraceae</taxon>
        <taxon>Candidatus Magnetoglobus</taxon>
    </lineage>
</organism>
<evidence type="ECO:0000313" key="1">
    <source>
        <dbReference type="EMBL" id="ETR72378.1"/>
    </source>
</evidence>
<comment type="caution">
    <text evidence="1">The sequence shown here is derived from an EMBL/GenBank/DDBJ whole genome shotgun (WGS) entry which is preliminary data.</text>
</comment>
<accession>A0A1V1PC65</accession>
<evidence type="ECO:0000313" key="2">
    <source>
        <dbReference type="Proteomes" id="UP000189670"/>
    </source>
</evidence>
<dbReference type="InterPro" id="IPR006626">
    <property type="entry name" value="PbH1"/>
</dbReference>
<dbReference type="Gene3D" id="2.60.40.10">
    <property type="entry name" value="Immunoglobulins"/>
    <property type="match status" value="1"/>
</dbReference>
<protein>
    <recommendedName>
        <fullName evidence="3">Right handed beta helix domain-containing protein</fullName>
    </recommendedName>
</protein>
<dbReference type="InterPro" id="IPR011050">
    <property type="entry name" value="Pectin_lyase_fold/virulence"/>
</dbReference>
<gene>
    <name evidence="1" type="ORF">OMM_01772</name>
</gene>
<dbReference type="InterPro" id="IPR013783">
    <property type="entry name" value="Ig-like_fold"/>
</dbReference>
<name>A0A1V1PC65_9BACT</name>
<dbReference type="SUPFAM" id="SSF51126">
    <property type="entry name" value="Pectin lyase-like"/>
    <property type="match status" value="1"/>
</dbReference>
<dbReference type="Gene3D" id="2.160.20.10">
    <property type="entry name" value="Single-stranded right-handed beta-helix, Pectin lyase-like"/>
    <property type="match status" value="1"/>
</dbReference>
<dbReference type="AlphaFoldDB" id="A0A1V1PC65"/>
<dbReference type="InterPro" id="IPR012334">
    <property type="entry name" value="Pectin_lyas_fold"/>
</dbReference>
<sequence length="636" mass="69230">MRKESIITFVIFLCVYSNALANAIYVDKGGGKDCTSISAALQSAYSGQTIVVAGGIYSESLSIKKNVILMGSGPDVTYIQANGNGIEIEPNLEVTIIGFYITASLTGIDFINDDSSDHGNGIIKNCVIANCGSRGIDVAKFKYGNVLIQNNTIVMNEDEAIYMYGQFGNSIAITIMGNIIAFNNDDGIHRHYHAGSAYQIPNLSISYNNVYNNSGNDYDRCESLSGGISQDPMFVDINSNYSLKSGSPCIDSGPIGVVYNDPDNTRNNMGAFGGPDAPVVNQAPNVPSNPQPANNSNGVSLLPTLSWNGTDPDSNDTLVYDIYMGTTSTPSKVSSNQGNSNYNPGELQKDVTYFWKIVVKDNHDNETVGPIWQFSTSTSEVCYSQEELNQAIATLFSQQQLNDAVAQAEAAKDLIISQLFTQEQLDNAVSQLETAKDLIISQKDQIIANKDQTIASLFTQEQLNDAIEGIKTTKDLIISQKDQIIASKDQIIASMFTQQELNNAVTEIEASKNLVISHKDQIIANKDQVIASLFTQEQLNTAVSQAELAKDLVISELEDTINSISTGYTVTLTKGWHLMSAINTPAIPKTEPEGAVNIMFEYQNGAYVPITVCQPGRGFWVKINQECVFKMYKIKM</sequence>
<dbReference type="Proteomes" id="UP000189670">
    <property type="component" value="Unassembled WGS sequence"/>
</dbReference>
<dbReference type="SMART" id="SM00710">
    <property type="entry name" value="PbH1"/>
    <property type="match status" value="5"/>
</dbReference>
<evidence type="ECO:0008006" key="3">
    <source>
        <dbReference type="Google" id="ProtNLM"/>
    </source>
</evidence>
<dbReference type="EMBL" id="ATBP01000154">
    <property type="protein sequence ID" value="ETR72378.1"/>
    <property type="molecule type" value="Genomic_DNA"/>
</dbReference>
<proteinExistence type="predicted"/>